<dbReference type="PATRIC" id="fig|1423770.3.peg.460"/>
<keyword evidence="2" id="KW-1185">Reference proteome</keyword>
<gene>
    <name evidence="1" type="ORF">FD29_GL000455</name>
</gene>
<dbReference type="RefSeq" id="WP_057888051.1">
    <property type="nucleotide sequence ID" value="NZ_AZEZ01000066.1"/>
</dbReference>
<dbReference type="OrthoDB" id="71707at2"/>
<evidence type="ECO:0008006" key="3">
    <source>
        <dbReference type="Google" id="ProtNLM"/>
    </source>
</evidence>
<protein>
    <recommendedName>
        <fullName evidence="3">SpoVT-AbrB domain-containing protein</fullName>
    </recommendedName>
</protein>
<organism evidence="1 2">
    <name type="scientific">Companilactobacillus mindensis DSM 14500</name>
    <dbReference type="NCBI Taxonomy" id="1423770"/>
    <lineage>
        <taxon>Bacteria</taxon>
        <taxon>Bacillati</taxon>
        <taxon>Bacillota</taxon>
        <taxon>Bacilli</taxon>
        <taxon>Lactobacillales</taxon>
        <taxon>Lactobacillaceae</taxon>
        <taxon>Companilactobacillus</taxon>
    </lineage>
</organism>
<reference evidence="1 2" key="1">
    <citation type="journal article" date="2015" name="Genome Announc.">
        <title>Expanding the biotechnology potential of lactobacilli through comparative genomics of 213 strains and associated genera.</title>
        <authorList>
            <person name="Sun Z."/>
            <person name="Harris H.M."/>
            <person name="McCann A."/>
            <person name="Guo C."/>
            <person name="Argimon S."/>
            <person name="Zhang W."/>
            <person name="Yang X."/>
            <person name="Jeffery I.B."/>
            <person name="Cooney J.C."/>
            <person name="Kagawa T.F."/>
            <person name="Liu W."/>
            <person name="Song Y."/>
            <person name="Salvetti E."/>
            <person name="Wrobel A."/>
            <person name="Rasinkangas P."/>
            <person name="Parkhill J."/>
            <person name="Rea M.C."/>
            <person name="O'Sullivan O."/>
            <person name="Ritari J."/>
            <person name="Douillard F.P."/>
            <person name="Paul Ross R."/>
            <person name="Yang R."/>
            <person name="Briner A.E."/>
            <person name="Felis G.E."/>
            <person name="de Vos W.M."/>
            <person name="Barrangou R."/>
            <person name="Klaenhammer T.R."/>
            <person name="Caufield P.W."/>
            <person name="Cui Y."/>
            <person name="Zhang H."/>
            <person name="O'Toole P.W."/>
        </authorList>
    </citation>
    <scope>NUCLEOTIDE SEQUENCE [LARGE SCALE GENOMIC DNA]</scope>
    <source>
        <strain evidence="1 2">DSM 14500</strain>
    </source>
</reference>
<dbReference type="EMBL" id="AZEZ01000066">
    <property type="protein sequence ID" value="KRL43891.1"/>
    <property type="molecule type" value="Genomic_DNA"/>
</dbReference>
<accession>A0A0R1QRS3</accession>
<dbReference type="Proteomes" id="UP000050872">
    <property type="component" value="Unassembled WGS sequence"/>
</dbReference>
<proteinExistence type="predicted"/>
<name>A0A0R1QRS3_9LACO</name>
<dbReference type="AlphaFoldDB" id="A0A0R1QRS3"/>
<evidence type="ECO:0000313" key="1">
    <source>
        <dbReference type="EMBL" id="KRL43891.1"/>
    </source>
</evidence>
<dbReference type="STRING" id="1423770.FD29_GL000455"/>
<evidence type="ECO:0000313" key="2">
    <source>
        <dbReference type="Proteomes" id="UP000050872"/>
    </source>
</evidence>
<comment type="caution">
    <text evidence="1">The sequence shown here is derived from an EMBL/GenBank/DDBJ whole genome shotgun (WGS) entry which is preliminary data.</text>
</comment>
<sequence length="63" mass="7526">MTIKPRKVGNSSVFTIPKNIQITDDEYDVFQGRHGDIIYSPKKNNIFKDKEFIETHDWRQKEE</sequence>